<dbReference type="Gene3D" id="1.20.1250.20">
    <property type="entry name" value="MFS general substrate transporter like domains"/>
    <property type="match status" value="1"/>
</dbReference>
<dbReference type="Pfam" id="PF07690">
    <property type="entry name" value="MFS_1"/>
    <property type="match status" value="1"/>
</dbReference>
<feature type="transmembrane region" description="Helical" evidence="6">
    <location>
        <begin position="78"/>
        <end position="102"/>
    </location>
</feature>
<feature type="transmembrane region" description="Helical" evidence="6">
    <location>
        <begin position="51"/>
        <end position="72"/>
    </location>
</feature>
<keyword evidence="5 6" id="KW-0472">Membrane</keyword>
<reference evidence="7 8" key="1">
    <citation type="submission" date="2018-05" db="EMBL/GenBank/DDBJ databases">
        <title>Genomic Encyclopedia of Type Strains, Phase IV (KMG-IV): sequencing the most valuable type-strain genomes for metagenomic binning, comparative biology and taxonomic classification.</title>
        <authorList>
            <person name="Goeker M."/>
        </authorList>
    </citation>
    <scope>NUCLEOTIDE SEQUENCE [LARGE SCALE GENOMIC DNA]</scope>
    <source>
        <strain evidence="7 8">DSM 44704</strain>
    </source>
</reference>
<name>A0A318K9H1_9NOCA</name>
<keyword evidence="8" id="KW-1185">Reference proteome</keyword>
<protein>
    <submittedName>
        <fullName evidence="7">MFS transporter</fullName>
    </submittedName>
</protein>
<dbReference type="GO" id="GO:0005886">
    <property type="term" value="C:plasma membrane"/>
    <property type="evidence" value="ECO:0007669"/>
    <property type="project" value="UniProtKB-SubCell"/>
</dbReference>
<comment type="caution">
    <text evidence="7">The sequence shown here is derived from an EMBL/GenBank/DDBJ whole genome shotgun (WGS) entry which is preliminary data.</text>
</comment>
<evidence type="ECO:0000256" key="1">
    <source>
        <dbReference type="ARBA" id="ARBA00004651"/>
    </source>
</evidence>
<dbReference type="PANTHER" id="PTHR23513">
    <property type="entry name" value="INTEGRAL MEMBRANE EFFLUX PROTEIN-RELATED"/>
    <property type="match status" value="1"/>
</dbReference>
<evidence type="ECO:0000256" key="6">
    <source>
        <dbReference type="SAM" id="Phobius"/>
    </source>
</evidence>
<feature type="transmembrane region" description="Helical" evidence="6">
    <location>
        <begin position="179"/>
        <end position="198"/>
    </location>
</feature>
<dbReference type="InterPro" id="IPR036259">
    <property type="entry name" value="MFS_trans_sf"/>
</dbReference>
<dbReference type="SUPFAM" id="SSF103473">
    <property type="entry name" value="MFS general substrate transporter"/>
    <property type="match status" value="1"/>
</dbReference>
<feature type="transmembrane region" description="Helical" evidence="6">
    <location>
        <begin position="114"/>
        <end position="131"/>
    </location>
</feature>
<keyword evidence="2" id="KW-1003">Cell membrane</keyword>
<keyword evidence="3 6" id="KW-0812">Transmembrane</keyword>
<feature type="transmembrane region" description="Helical" evidence="6">
    <location>
        <begin position="137"/>
        <end position="158"/>
    </location>
</feature>
<evidence type="ECO:0000256" key="2">
    <source>
        <dbReference type="ARBA" id="ARBA00022475"/>
    </source>
</evidence>
<dbReference type="InterPro" id="IPR011701">
    <property type="entry name" value="MFS"/>
</dbReference>
<gene>
    <name evidence="7" type="ORF">DFR70_101623</name>
</gene>
<evidence type="ECO:0000256" key="3">
    <source>
        <dbReference type="ARBA" id="ARBA00022692"/>
    </source>
</evidence>
<sequence>MAFAANAASFVISALLLARLPQDTPAPAKSGSDESVLAGLRLVRRDRAQTVLLASACYLNLLAAAAFLPLLVRSDDELHLAPLTTGLIVSASGIGGLISSFVLARHCDTARWPLLLAAVLAVNGAAVGMLAGFDAPLWLAATVLIIDGASALGFIVVATIRQRITPNALRGRVITSNTAATATVRVLALSIAGTLIDLTGPRPVLLALAALAIPFVLLLCTSKP</sequence>
<dbReference type="Proteomes" id="UP000247569">
    <property type="component" value="Unassembled WGS sequence"/>
</dbReference>
<dbReference type="EMBL" id="QJKF01000001">
    <property type="protein sequence ID" value="PXX71201.1"/>
    <property type="molecule type" value="Genomic_DNA"/>
</dbReference>
<dbReference type="AlphaFoldDB" id="A0A318K9H1"/>
<evidence type="ECO:0000313" key="8">
    <source>
        <dbReference type="Proteomes" id="UP000247569"/>
    </source>
</evidence>
<comment type="subcellular location">
    <subcellularLocation>
        <location evidence="1">Cell membrane</location>
        <topology evidence="1">Multi-pass membrane protein</topology>
    </subcellularLocation>
</comment>
<keyword evidence="4 6" id="KW-1133">Transmembrane helix</keyword>
<dbReference type="PANTHER" id="PTHR23513:SF6">
    <property type="entry name" value="MAJOR FACILITATOR SUPERFAMILY ASSOCIATED DOMAIN-CONTAINING PROTEIN"/>
    <property type="match status" value="1"/>
</dbReference>
<feature type="transmembrane region" description="Helical" evidence="6">
    <location>
        <begin position="204"/>
        <end position="221"/>
    </location>
</feature>
<evidence type="ECO:0000256" key="4">
    <source>
        <dbReference type="ARBA" id="ARBA00022989"/>
    </source>
</evidence>
<evidence type="ECO:0000256" key="5">
    <source>
        <dbReference type="ARBA" id="ARBA00023136"/>
    </source>
</evidence>
<evidence type="ECO:0000313" key="7">
    <source>
        <dbReference type="EMBL" id="PXX71201.1"/>
    </source>
</evidence>
<proteinExistence type="predicted"/>
<organism evidence="7 8">
    <name type="scientific">Nocardia tenerifensis</name>
    <dbReference type="NCBI Taxonomy" id="228006"/>
    <lineage>
        <taxon>Bacteria</taxon>
        <taxon>Bacillati</taxon>
        <taxon>Actinomycetota</taxon>
        <taxon>Actinomycetes</taxon>
        <taxon>Mycobacteriales</taxon>
        <taxon>Nocardiaceae</taxon>
        <taxon>Nocardia</taxon>
    </lineage>
</organism>
<accession>A0A318K9H1</accession>
<dbReference type="GO" id="GO:0022857">
    <property type="term" value="F:transmembrane transporter activity"/>
    <property type="evidence" value="ECO:0007669"/>
    <property type="project" value="InterPro"/>
</dbReference>